<dbReference type="InterPro" id="IPR007867">
    <property type="entry name" value="GMC_OxRtase_C"/>
</dbReference>
<dbReference type="GO" id="GO:0016614">
    <property type="term" value="F:oxidoreductase activity, acting on CH-OH group of donors"/>
    <property type="evidence" value="ECO:0007669"/>
    <property type="project" value="InterPro"/>
</dbReference>
<comment type="cofactor">
    <cofactor evidence="2">
        <name>FAD</name>
        <dbReference type="ChEBI" id="CHEBI:57692"/>
    </cofactor>
</comment>
<dbReference type="Pfam" id="PF05199">
    <property type="entry name" value="GMC_oxred_C"/>
    <property type="match status" value="1"/>
</dbReference>
<evidence type="ECO:0000256" key="2">
    <source>
        <dbReference type="PIRSR" id="PIRSR000137-2"/>
    </source>
</evidence>
<dbReference type="Gene3D" id="3.50.50.60">
    <property type="entry name" value="FAD/NAD(P)-binding domain"/>
    <property type="match status" value="1"/>
</dbReference>
<keyword evidence="3" id="KW-0285">Flavoprotein</keyword>
<dbReference type="InParanoid" id="A0A0C3GWB4"/>
<dbReference type="PANTHER" id="PTHR11552">
    <property type="entry name" value="GLUCOSE-METHANOL-CHOLINE GMC OXIDOREDUCTASE"/>
    <property type="match status" value="1"/>
</dbReference>
<dbReference type="PROSITE" id="PS00624">
    <property type="entry name" value="GMC_OXRED_2"/>
    <property type="match status" value="1"/>
</dbReference>
<keyword evidence="2 3" id="KW-0274">FAD</keyword>
<dbReference type="PROSITE" id="PS00623">
    <property type="entry name" value="GMC_OXRED_1"/>
    <property type="match status" value="1"/>
</dbReference>
<dbReference type="InterPro" id="IPR036188">
    <property type="entry name" value="FAD/NAD-bd_sf"/>
</dbReference>
<gene>
    <name evidence="6" type="ORF">OIDMADRAFT_172355</name>
</gene>
<comment type="similarity">
    <text evidence="1 3">Belongs to the GMC oxidoreductase family.</text>
</comment>
<dbReference type="Proteomes" id="UP000054321">
    <property type="component" value="Unassembled WGS sequence"/>
</dbReference>
<organism evidence="6 7">
    <name type="scientific">Oidiodendron maius (strain Zn)</name>
    <dbReference type="NCBI Taxonomy" id="913774"/>
    <lineage>
        <taxon>Eukaryota</taxon>
        <taxon>Fungi</taxon>
        <taxon>Dikarya</taxon>
        <taxon>Ascomycota</taxon>
        <taxon>Pezizomycotina</taxon>
        <taxon>Leotiomycetes</taxon>
        <taxon>Leotiomycetes incertae sedis</taxon>
        <taxon>Myxotrichaceae</taxon>
        <taxon>Oidiodendron</taxon>
    </lineage>
</organism>
<reference evidence="6 7" key="1">
    <citation type="submission" date="2014-04" db="EMBL/GenBank/DDBJ databases">
        <authorList>
            <consortium name="DOE Joint Genome Institute"/>
            <person name="Kuo A."/>
            <person name="Martino E."/>
            <person name="Perotto S."/>
            <person name="Kohler A."/>
            <person name="Nagy L.G."/>
            <person name="Floudas D."/>
            <person name="Copeland A."/>
            <person name="Barry K.W."/>
            <person name="Cichocki N."/>
            <person name="Veneault-Fourrey C."/>
            <person name="LaButti K."/>
            <person name="Lindquist E.A."/>
            <person name="Lipzen A."/>
            <person name="Lundell T."/>
            <person name="Morin E."/>
            <person name="Murat C."/>
            <person name="Sun H."/>
            <person name="Tunlid A."/>
            <person name="Henrissat B."/>
            <person name="Grigoriev I.V."/>
            <person name="Hibbett D.S."/>
            <person name="Martin F."/>
            <person name="Nordberg H.P."/>
            <person name="Cantor M.N."/>
            <person name="Hua S.X."/>
        </authorList>
    </citation>
    <scope>NUCLEOTIDE SEQUENCE [LARGE SCALE GENOMIC DNA]</scope>
    <source>
        <strain evidence="6 7">Zn</strain>
    </source>
</reference>
<keyword evidence="7" id="KW-1185">Reference proteome</keyword>
<dbReference type="AlphaFoldDB" id="A0A0C3GWB4"/>
<dbReference type="GO" id="GO:0050660">
    <property type="term" value="F:flavin adenine dinucleotide binding"/>
    <property type="evidence" value="ECO:0007669"/>
    <property type="project" value="InterPro"/>
</dbReference>
<evidence type="ECO:0000259" key="5">
    <source>
        <dbReference type="PROSITE" id="PS00624"/>
    </source>
</evidence>
<evidence type="ECO:0000313" key="6">
    <source>
        <dbReference type="EMBL" id="KIM94576.1"/>
    </source>
</evidence>
<reference evidence="7" key="2">
    <citation type="submission" date="2015-01" db="EMBL/GenBank/DDBJ databases">
        <title>Evolutionary Origins and Diversification of the Mycorrhizal Mutualists.</title>
        <authorList>
            <consortium name="DOE Joint Genome Institute"/>
            <consortium name="Mycorrhizal Genomics Consortium"/>
            <person name="Kohler A."/>
            <person name="Kuo A."/>
            <person name="Nagy L.G."/>
            <person name="Floudas D."/>
            <person name="Copeland A."/>
            <person name="Barry K.W."/>
            <person name="Cichocki N."/>
            <person name="Veneault-Fourrey C."/>
            <person name="LaButti K."/>
            <person name="Lindquist E.A."/>
            <person name="Lipzen A."/>
            <person name="Lundell T."/>
            <person name="Morin E."/>
            <person name="Murat C."/>
            <person name="Riley R."/>
            <person name="Ohm R."/>
            <person name="Sun H."/>
            <person name="Tunlid A."/>
            <person name="Henrissat B."/>
            <person name="Grigoriev I.V."/>
            <person name="Hibbett D.S."/>
            <person name="Martin F."/>
        </authorList>
    </citation>
    <scope>NUCLEOTIDE SEQUENCE [LARGE SCALE GENOMIC DNA]</scope>
    <source>
        <strain evidence="7">Zn</strain>
    </source>
</reference>
<dbReference type="InterPro" id="IPR000172">
    <property type="entry name" value="GMC_OxRdtase_N"/>
</dbReference>
<dbReference type="EMBL" id="KN832889">
    <property type="protein sequence ID" value="KIM94576.1"/>
    <property type="molecule type" value="Genomic_DNA"/>
</dbReference>
<feature type="binding site" evidence="2">
    <location>
        <position position="252"/>
    </location>
    <ligand>
        <name>FAD</name>
        <dbReference type="ChEBI" id="CHEBI:57692"/>
    </ligand>
</feature>
<dbReference type="SUPFAM" id="SSF51905">
    <property type="entry name" value="FAD/NAD(P)-binding domain"/>
    <property type="match status" value="1"/>
</dbReference>
<protein>
    <submittedName>
        <fullName evidence="6">GMC oxidoreductase</fullName>
    </submittedName>
</protein>
<dbReference type="Pfam" id="PF00732">
    <property type="entry name" value="GMC_oxred_N"/>
    <property type="match status" value="1"/>
</dbReference>
<sequence>MAELPATDSLCKDATSFLSSPFDYLIIGGGTGGLVLAARLAETNAKVGILEAGKLRLGDLNIESLGGMSAMLNNADYDWAFKSVPQQSSNCRILHIARGKVVGGSSAINFMAYVRPNAEDIDSWNMEGWSWADLEPYYHKSETSYQKNREDWPESCVLDAVKHGTAGPIHTSFPVWRAPIEDSILQAFADKTDLPFPPTADPMQGSHLGFFGSSHTVDRSQAGKVSRSYATTGYLVPILQKKNMKILTEATVSKIHLERDGSSDQSVSAKGISFEHRGVVYKALANREVILCCSSIQSPRLLELSGVGNPEVLSAAGIDCVVNLPSVGENLQEHPMTSIIYELTPGKDNDNITLDSLFLNPDVFAEHQRLLAENQTGMLASPAGLMGFVPYATQVDKESLEETVRSVQELSAHHQDNKLQSAQANFIVDQLRNPASAAIQYIGFPANVDIANAASNQSLLVPGPRPGRHACYSFLISSMYPVSRGSSHIISSSESLGSSPRIDLGILSHPVDLDVLAAGLAFVDRIISPSSSFQSECVKGKIAERVDPAPEIDVQDPAQAKDFIRDRTMIFNHILGTCAMGQVVDTRLRVKGVAGLRVVDASVIPSQISGNIIATVYAIAEKAADLIKEDYHHELKES</sequence>
<proteinExistence type="inferred from homology"/>
<accession>A0A0C3GWB4</accession>
<name>A0A0C3GWB4_OIDMZ</name>
<dbReference type="OrthoDB" id="269227at2759"/>
<feature type="domain" description="Glucose-methanol-choline oxidoreductase N-terminal" evidence="4">
    <location>
        <begin position="99"/>
        <end position="122"/>
    </location>
</feature>
<dbReference type="STRING" id="913774.A0A0C3GWB4"/>
<feature type="domain" description="Glucose-methanol-choline oxidoreductase N-terminal" evidence="5">
    <location>
        <begin position="294"/>
        <end position="308"/>
    </location>
</feature>
<evidence type="ECO:0000259" key="4">
    <source>
        <dbReference type="PROSITE" id="PS00623"/>
    </source>
</evidence>
<dbReference type="SUPFAM" id="SSF54373">
    <property type="entry name" value="FAD-linked reductases, C-terminal domain"/>
    <property type="match status" value="1"/>
</dbReference>
<dbReference type="PANTHER" id="PTHR11552:SF210">
    <property type="entry name" value="GLUCOSE-METHANOL-CHOLINE OXIDOREDUCTASE N-TERMINAL DOMAIN-CONTAINING PROTEIN-RELATED"/>
    <property type="match status" value="1"/>
</dbReference>
<dbReference type="PIRSF" id="PIRSF000137">
    <property type="entry name" value="Alcohol_oxidase"/>
    <property type="match status" value="1"/>
</dbReference>
<evidence type="ECO:0000256" key="3">
    <source>
        <dbReference type="RuleBase" id="RU003968"/>
    </source>
</evidence>
<feature type="binding site" evidence="2">
    <location>
        <position position="101"/>
    </location>
    <ligand>
        <name>FAD</name>
        <dbReference type="ChEBI" id="CHEBI:57692"/>
    </ligand>
</feature>
<evidence type="ECO:0000313" key="7">
    <source>
        <dbReference type="Proteomes" id="UP000054321"/>
    </source>
</evidence>
<dbReference type="HOGENOM" id="CLU_002865_6_1_1"/>
<dbReference type="Gene3D" id="3.30.560.10">
    <property type="entry name" value="Glucose Oxidase, domain 3"/>
    <property type="match status" value="1"/>
</dbReference>
<evidence type="ECO:0000256" key="1">
    <source>
        <dbReference type="ARBA" id="ARBA00010790"/>
    </source>
</evidence>
<dbReference type="InterPro" id="IPR012132">
    <property type="entry name" value="GMC_OxRdtase"/>
</dbReference>